<proteinExistence type="predicted"/>
<protein>
    <submittedName>
        <fullName evidence="3">Uncharacterized protein</fullName>
    </submittedName>
</protein>
<gene>
    <name evidence="3" type="ORF">ACFQDI_18985</name>
</gene>
<sequence>MSEKPLPPPIIPPAAPRVRPQSPPAPYQMAVVSDDASAKPRPTSCAQCGSAHLSTLTQLPVCESCRLALVRFPFPMWVKLAAAFVTLMVVVSLAVSQERFTDAYDTVRAEKMVALQRWEDAFQSYGRLFKTHQDAETTVLYAESAMGSHHYQEAAEAVSSLTGKYIPEYLHHRATVVVDDLDRLAQEHERRMTPDGKPKIPYRPE</sequence>
<name>A0ABW0KUE1_9BACT</name>
<evidence type="ECO:0000313" key="4">
    <source>
        <dbReference type="Proteomes" id="UP001596052"/>
    </source>
</evidence>
<evidence type="ECO:0000256" key="1">
    <source>
        <dbReference type="SAM" id="MobiDB-lite"/>
    </source>
</evidence>
<evidence type="ECO:0000313" key="3">
    <source>
        <dbReference type="EMBL" id="MFC5456959.1"/>
    </source>
</evidence>
<dbReference type="EMBL" id="JBHSMQ010000008">
    <property type="protein sequence ID" value="MFC5456959.1"/>
    <property type="molecule type" value="Genomic_DNA"/>
</dbReference>
<feature type="region of interest" description="Disordered" evidence="1">
    <location>
        <begin position="1"/>
        <end position="26"/>
    </location>
</feature>
<accession>A0ABW0KUE1</accession>
<feature type="transmembrane region" description="Helical" evidence="2">
    <location>
        <begin position="76"/>
        <end position="95"/>
    </location>
</feature>
<keyword evidence="2" id="KW-0812">Transmembrane</keyword>
<dbReference type="Proteomes" id="UP001596052">
    <property type="component" value="Unassembled WGS sequence"/>
</dbReference>
<dbReference type="RefSeq" id="WP_377169746.1">
    <property type="nucleotide sequence ID" value="NZ_JBHSMQ010000008.1"/>
</dbReference>
<comment type="caution">
    <text evidence="3">The sequence shown here is derived from an EMBL/GenBank/DDBJ whole genome shotgun (WGS) entry which is preliminary data.</text>
</comment>
<keyword evidence="4" id="KW-1185">Reference proteome</keyword>
<keyword evidence="2" id="KW-1133">Transmembrane helix</keyword>
<evidence type="ECO:0000256" key="2">
    <source>
        <dbReference type="SAM" id="Phobius"/>
    </source>
</evidence>
<keyword evidence="2" id="KW-0472">Membrane</keyword>
<organism evidence="3 4">
    <name type="scientific">Prosthecobacter fluviatilis</name>
    <dbReference type="NCBI Taxonomy" id="445931"/>
    <lineage>
        <taxon>Bacteria</taxon>
        <taxon>Pseudomonadati</taxon>
        <taxon>Verrucomicrobiota</taxon>
        <taxon>Verrucomicrobiia</taxon>
        <taxon>Verrucomicrobiales</taxon>
        <taxon>Verrucomicrobiaceae</taxon>
        <taxon>Prosthecobacter</taxon>
    </lineage>
</organism>
<reference evidence="4" key="1">
    <citation type="journal article" date="2019" name="Int. J. Syst. Evol. Microbiol.">
        <title>The Global Catalogue of Microorganisms (GCM) 10K type strain sequencing project: providing services to taxonomists for standard genome sequencing and annotation.</title>
        <authorList>
            <consortium name="The Broad Institute Genomics Platform"/>
            <consortium name="The Broad Institute Genome Sequencing Center for Infectious Disease"/>
            <person name="Wu L."/>
            <person name="Ma J."/>
        </authorList>
    </citation>
    <scope>NUCLEOTIDE SEQUENCE [LARGE SCALE GENOMIC DNA]</scope>
    <source>
        <strain evidence="4">CGMCC 4.1469</strain>
    </source>
</reference>